<dbReference type="Gene3D" id="3.40.50.720">
    <property type="entry name" value="NAD(P)-binding Rossmann-like Domain"/>
    <property type="match status" value="1"/>
</dbReference>
<organism evidence="2 3">
    <name type="scientific">Hartmannibacter diazotrophicus</name>
    <dbReference type="NCBI Taxonomy" id="1482074"/>
    <lineage>
        <taxon>Bacteria</taxon>
        <taxon>Pseudomonadati</taxon>
        <taxon>Pseudomonadota</taxon>
        <taxon>Alphaproteobacteria</taxon>
        <taxon>Hyphomicrobiales</taxon>
        <taxon>Pleomorphomonadaceae</taxon>
        <taxon>Hartmannibacter</taxon>
    </lineage>
</organism>
<dbReference type="InterPro" id="IPR013154">
    <property type="entry name" value="ADH-like_N"/>
</dbReference>
<dbReference type="SUPFAM" id="SSF50129">
    <property type="entry name" value="GroES-like"/>
    <property type="match status" value="1"/>
</dbReference>
<dbReference type="SUPFAM" id="SSF51735">
    <property type="entry name" value="NAD(P)-binding Rossmann-fold domains"/>
    <property type="match status" value="1"/>
</dbReference>
<name>A0A2C9DAX8_9HYPH</name>
<dbReference type="RefSeq" id="WP_099557597.1">
    <property type="nucleotide sequence ID" value="NZ_LT960614.1"/>
</dbReference>
<reference evidence="3" key="1">
    <citation type="submission" date="2017-09" db="EMBL/GenBank/DDBJ databases">
        <title>Genome sequence of Nannocystis excedens DSM 71.</title>
        <authorList>
            <person name="Blom J."/>
        </authorList>
    </citation>
    <scope>NUCLEOTIDE SEQUENCE [LARGE SCALE GENOMIC DNA]</scope>
    <source>
        <strain evidence="3">type strain: E19</strain>
    </source>
</reference>
<sequence>MKAVLSTHPGGPDALELAEIEAPVAGPGEVVVDVRAASLNFFDTLIINDRYQYRPQRPFSPCGEFAGTVVAVGARVDEFKVGDRIAAYIKWGAAREQIAIPATQAVRLPDGVEFDVAATTFITYGTTLHALKDRAKLKAGETLCVLGAAGGAGQSAVELGHLMGARVIACASSEEKCAFARANGAAETINTSTEDLKERLKDLTVGAGVDVVYDAVGGDLTEPAVRATGWGGRYLVVGFAAGNIPKLPLNLVLLKGIDVLGVFWGRWIEIDPEGHRRNTEEILDHVAAGRLKPHIHARLPLERIGEAMAMIADRKVLGKIVIAPGP</sequence>
<dbReference type="Pfam" id="PF08240">
    <property type="entry name" value="ADH_N"/>
    <property type="match status" value="1"/>
</dbReference>
<feature type="domain" description="Enoyl reductase (ER)" evidence="1">
    <location>
        <begin position="10"/>
        <end position="322"/>
    </location>
</feature>
<keyword evidence="2" id="KW-0560">Oxidoreductase</keyword>
<dbReference type="InterPro" id="IPR051397">
    <property type="entry name" value="Zn-ADH-like_protein"/>
</dbReference>
<dbReference type="GO" id="GO:0003960">
    <property type="term" value="F:quinone reductase (NADPH) activity"/>
    <property type="evidence" value="ECO:0007669"/>
    <property type="project" value="UniProtKB-EC"/>
</dbReference>
<dbReference type="Gene3D" id="3.90.180.10">
    <property type="entry name" value="Medium-chain alcohol dehydrogenases, catalytic domain"/>
    <property type="match status" value="1"/>
</dbReference>
<dbReference type="InterPro" id="IPR013149">
    <property type="entry name" value="ADH-like_C"/>
</dbReference>
<dbReference type="EC" id="1.6.5.5" evidence="2"/>
<evidence type="ECO:0000259" key="1">
    <source>
        <dbReference type="SMART" id="SM00829"/>
    </source>
</evidence>
<dbReference type="Proteomes" id="UP000223606">
    <property type="component" value="Chromosome 1"/>
</dbReference>
<protein>
    <submittedName>
        <fullName evidence="2">Quinone oxidoreductase 1</fullName>
        <ecNumber evidence="2">1.6.5.5</ecNumber>
    </submittedName>
</protein>
<dbReference type="SMART" id="SM00829">
    <property type="entry name" value="PKS_ER"/>
    <property type="match status" value="1"/>
</dbReference>
<keyword evidence="3" id="KW-1185">Reference proteome</keyword>
<dbReference type="OrthoDB" id="4190732at2"/>
<dbReference type="InterPro" id="IPR020843">
    <property type="entry name" value="ER"/>
</dbReference>
<dbReference type="AlphaFoldDB" id="A0A2C9DAX8"/>
<evidence type="ECO:0000313" key="2">
    <source>
        <dbReference type="EMBL" id="SON57320.1"/>
    </source>
</evidence>
<dbReference type="EMBL" id="LT960614">
    <property type="protein sequence ID" value="SON57320.1"/>
    <property type="molecule type" value="Genomic_DNA"/>
</dbReference>
<dbReference type="KEGG" id="hdi:HDIA_3779"/>
<dbReference type="Pfam" id="PF00107">
    <property type="entry name" value="ADH_zinc_N"/>
    <property type="match status" value="1"/>
</dbReference>
<dbReference type="InterPro" id="IPR011032">
    <property type="entry name" value="GroES-like_sf"/>
</dbReference>
<dbReference type="InterPro" id="IPR036291">
    <property type="entry name" value="NAD(P)-bd_dom_sf"/>
</dbReference>
<gene>
    <name evidence="2" type="primary">qorA_5</name>
    <name evidence="2" type="ORF">HDIA_3779</name>
</gene>
<accession>A0A2C9DAX8</accession>
<dbReference type="PANTHER" id="PTHR43677:SF4">
    <property type="entry name" value="QUINONE OXIDOREDUCTASE-LIKE PROTEIN 2"/>
    <property type="match status" value="1"/>
</dbReference>
<dbReference type="CDD" id="cd08241">
    <property type="entry name" value="QOR1"/>
    <property type="match status" value="1"/>
</dbReference>
<proteinExistence type="predicted"/>
<dbReference type="PANTHER" id="PTHR43677">
    <property type="entry name" value="SHORT-CHAIN DEHYDROGENASE/REDUCTASE"/>
    <property type="match status" value="1"/>
</dbReference>
<evidence type="ECO:0000313" key="3">
    <source>
        <dbReference type="Proteomes" id="UP000223606"/>
    </source>
</evidence>